<organism evidence="1 2">
    <name type="scientific">Cricetulus griseus</name>
    <name type="common">Chinese hamster</name>
    <name type="synonym">Cricetulus barabensis griseus</name>
    <dbReference type="NCBI Taxonomy" id="10029"/>
    <lineage>
        <taxon>Eukaryota</taxon>
        <taxon>Metazoa</taxon>
        <taxon>Chordata</taxon>
        <taxon>Craniata</taxon>
        <taxon>Vertebrata</taxon>
        <taxon>Euteleostomi</taxon>
        <taxon>Mammalia</taxon>
        <taxon>Eutheria</taxon>
        <taxon>Euarchontoglires</taxon>
        <taxon>Glires</taxon>
        <taxon>Rodentia</taxon>
        <taxon>Myomorpha</taxon>
        <taxon>Muroidea</taxon>
        <taxon>Cricetidae</taxon>
        <taxon>Cricetinae</taxon>
        <taxon>Cricetulus</taxon>
    </lineage>
</organism>
<dbReference type="Proteomes" id="UP000030759">
    <property type="component" value="Unassembled WGS sequence"/>
</dbReference>
<reference evidence="2" key="1">
    <citation type="journal article" date="2013" name="Nat. Biotechnol.">
        <title>Chinese hamster genome sequenced from sorted chromosomes.</title>
        <authorList>
            <person name="Brinkrolf K."/>
            <person name="Rupp O."/>
            <person name="Laux H."/>
            <person name="Kollin F."/>
            <person name="Ernst W."/>
            <person name="Linke B."/>
            <person name="Kofler R."/>
            <person name="Romand S."/>
            <person name="Hesse F."/>
            <person name="Budach W.E."/>
            <person name="Galosy S."/>
            <person name="Muller D."/>
            <person name="Noll T."/>
            <person name="Wienberg J."/>
            <person name="Jostock T."/>
            <person name="Leonard M."/>
            <person name="Grillari J."/>
            <person name="Tauch A."/>
            <person name="Goesmann A."/>
            <person name="Helk B."/>
            <person name="Mott J.E."/>
            <person name="Puhler A."/>
            <person name="Borth N."/>
        </authorList>
    </citation>
    <scope>NUCLEOTIDE SEQUENCE [LARGE SCALE GENOMIC DNA]</scope>
    <source>
        <strain evidence="2">17A/GY</strain>
    </source>
</reference>
<accession>A0A061IAP7</accession>
<proteinExistence type="predicted"/>
<dbReference type="InterPro" id="IPR040261">
    <property type="entry name" value="FAM240"/>
</dbReference>
<evidence type="ECO:0000313" key="1">
    <source>
        <dbReference type="EMBL" id="ERE78574.1"/>
    </source>
</evidence>
<sequence>MKRKPESDKHGMNSQYMRREVFCCETCDELKSFWEKEISKQTFYRELEEDRQGRSALRKLREEWKQRLEKRLRMLDNPDNEGKHANPEN</sequence>
<evidence type="ECO:0008006" key="3">
    <source>
        <dbReference type="Google" id="ProtNLM"/>
    </source>
</evidence>
<name>A0A061IAP7_CRIGR</name>
<evidence type="ECO:0000313" key="2">
    <source>
        <dbReference type="Proteomes" id="UP000030759"/>
    </source>
</evidence>
<dbReference type="PANTHER" id="PTHR40387">
    <property type="entry name" value="PROTEIN FAM240B"/>
    <property type="match status" value="1"/>
</dbReference>
<dbReference type="EMBL" id="KE673035">
    <property type="protein sequence ID" value="ERE78574.1"/>
    <property type="molecule type" value="Genomic_DNA"/>
</dbReference>
<protein>
    <recommendedName>
        <fullName evidence="3">FAM240B</fullName>
    </recommendedName>
</protein>
<dbReference type="PANTHER" id="PTHR40387:SF1">
    <property type="entry name" value="PROTEIN FAM240B"/>
    <property type="match status" value="1"/>
</dbReference>
<gene>
    <name evidence="1" type="ORF">H671_3g10250</name>
</gene>
<dbReference type="AlphaFoldDB" id="A0A061IAP7"/>